<dbReference type="SUPFAM" id="SSF53474">
    <property type="entry name" value="alpha/beta-Hydrolases"/>
    <property type="match status" value="1"/>
</dbReference>
<sequence>MRQAIFESDNLQVVKVPGRPGGPVFVTFEPMLNVREPARHGFGEAFFDKRGHTAYHVMCRANDWYQYPEMQAAVAQIRADIPQATRVVAYGSSMGGYAALRFSSWLGADTVIALSPQASIDPARAGWEKRWAPDNPALVWDRLAPRREATCYVVYDPYNTDRRHVELLRREVAIVPLYSYFSDHHVTEYVQESGLLEALILGAARGDFDAPTWQAELWRRRSAISYYRNLRPRKCRGLLRRLRYGLIERVLDLRYMRFASPYRLPAISPEPVARGE</sequence>
<dbReference type="InterPro" id="IPR029058">
    <property type="entry name" value="AB_hydrolase_fold"/>
</dbReference>
<name>A0A9W6J6K5_9HYPH</name>
<dbReference type="Gene3D" id="3.40.50.1820">
    <property type="entry name" value="alpha/beta hydrolase"/>
    <property type="match status" value="1"/>
</dbReference>
<comment type="caution">
    <text evidence="1">The sequence shown here is derived from an EMBL/GenBank/DDBJ whole genome shotgun (WGS) entry which is preliminary data.</text>
</comment>
<keyword evidence="2" id="KW-1185">Reference proteome</keyword>
<reference evidence="1" key="2">
    <citation type="submission" date="2023-01" db="EMBL/GenBank/DDBJ databases">
        <authorList>
            <person name="Sun Q."/>
            <person name="Evtushenko L."/>
        </authorList>
    </citation>
    <scope>NUCLEOTIDE SEQUENCE</scope>
    <source>
        <strain evidence="1">VKM B-2484</strain>
    </source>
</reference>
<protein>
    <recommendedName>
        <fullName evidence="3">Alpha/beta hydrolase</fullName>
    </recommendedName>
</protein>
<evidence type="ECO:0000313" key="1">
    <source>
        <dbReference type="EMBL" id="GLK70349.1"/>
    </source>
</evidence>
<dbReference type="AlphaFoldDB" id="A0A9W6J6K5"/>
<evidence type="ECO:0008006" key="3">
    <source>
        <dbReference type="Google" id="ProtNLM"/>
    </source>
</evidence>
<accession>A0A9W6J6K5</accession>
<gene>
    <name evidence="1" type="ORF">GCM10017643_04640</name>
</gene>
<proteinExistence type="predicted"/>
<organism evidence="1 2">
    <name type="scientific">Ancylobacter dichloromethanicus</name>
    <dbReference type="NCBI Taxonomy" id="518825"/>
    <lineage>
        <taxon>Bacteria</taxon>
        <taxon>Pseudomonadati</taxon>
        <taxon>Pseudomonadota</taxon>
        <taxon>Alphaproteobacteria</taxon>
        <taxon>Hyphomicrobiales</taxon>
        <taxon>Xanthobacteraceae</taxon>
        <taxon>Ancylobacter</taxon>
    </lineage>
</organism>
<evidence type="ECO:0000313" key="2">
    <source>
        <dbReference type="Proteomes" id="UP001143370"/>
    </source>
</evidence>
<dbReference type="EMBL" id="BSFJ01000003">
    <property type="protein sequence ID" value="GLK70349.1"/>
    <property type="molecule type" value="Genomic_DNA"/>
</dbReference>
<reference evidence="1" key="1">
    <citation type="journal article" date="2014" name="Int. J. Syst. Evol. Microbiol.">
        <title>Complete genome sequence of Corynebacterium casei LMG S-19264T (=DSM 44701T), isolated from a smear-ripened cheese.</title>
        <authorList>
            <consortium name="US DOE Joint Genome Institute (JGI-PGF)"/>
            <person name="Walter F."/>
            <person name="Albersmeier A."/>
            <person name="Kalinowski J."/>
            <person name="Ruckert C."/>
        </authorList>
    </citation>
    <scope>NUCLEOTIDE SEQUENCE</scope>
    <source>
        <strain evidence="1">VKM B-2484</strain>
    </source>
</reference>
<dbReference type="Proteomes" id="UP001143370">
    <property type="component" value="Unassembled WGS sequence"/>
</dbReference>
<dbReference type="RefSeq" id="WP_213370150.1">
    <property type="nucleotide sequence ID" value="NZ_BSFJ01000003.1"/>
</dbReference>